<evidence type="ECO:0000259" key="8">
    <source>
        <dbReference type="Pfam" id="PF25183"/>
    </source>
</evidence>
<evidence type="ECO:0000256" key="2">
    <source>
        <dbReference type="ARBA" id="ARBA00022448"/>
    </source>
</evidence>
<keyword evidence="9" id="KW-0378">Hydrolase</keyword>
<dbReference type="Gene3D" id="2.60.40.1120">
    <property type="entry name" value="Carboxypeptidase-like, regulatory domain"/>
    <property type="match status" value="1"/>
</dbReference>
<dbReference type="AlphaFoldDB" id="A0A4Q7YWR8"/>
<name>A0A4Q7YWR8_9BACT</name>
<keyword evidence="2" id="KW-0813">Transport</keyword>
<dbReference type="InterPro" id="IPR036942">
    <property type="entry name" value="Beta-barrel_TonB_sf"/>
</dbReference>
<keyword evidence="3" id="KW-1134">Transmembrane beta strand</keyword>
<organism evidence="9 10">
    <name type="scientific">Edaphobacter modestus</name>
    <dbReference type="NCBI Taxonomy" id="388466"/>
    <lineage>
        <taxon>Bacteria</taxon>
        <taxon>Pseudomonadati</taxon>
        <taxon>Acidobacteriota</taxon>
        <taxon>Terriglobia</taxon>
        <taxon>Terriglobales</taxon>
        <taxon>Acidobacteriaceae</taxon>
        <taxon>Edaphobacter</taxon>
    </lineage>
</organism>
<evidence type="ECO:0000313" key="9">
    <source>
        <dbReference type="EMBL" id="RZU42160.1"/>
    </source>
</evidence>
<protein>
    <submittedName>
        <fullName evidence="9">Carboxypeptidase family protein</fullName>
    </submittedName>
</protein>
<comment type="subcellular location">
    <subcellularLocation>
        <location evidence="1">Cell outer membrane</location>
        <topology evidence="1">Multi-pass membrane protein</topology>
    </subcellularLocation>
</comment>
<evidence type="ECO:0000256" key="1">
    <source>
        <dbReference type="ARBA" id="ARBA00004571"/>
    </source>
</evidence>
<dbReference type="SUPFAM" id="SSF49464">
    <property type="entry name" value="Carboxypeptidase regulatory domain-like"/>
    <property type="match status" value="1"/>
</dbReference>
<accession>A0A4Q7YWR8</accession>
<sequence length="1169" mass="124100">MLNHIKAARVCLGIAVVCFLLASPRGMRAQAVYGSLYGTVTDTSGAVVKGATVTVTNAGKGITQTAQTNDSGAWSVAHLIPDTYDVKIEAPSFASSEAKGVVVHADASQMVDVTLGAGSATTVNVSANDVPALKTDRADVAQILDERAVQNLPNLNRNFTQFTLLTPGVQHSTFNISGPENPQGTTSVTTNGSSYGVQGWLLDGTDNREPVLGIIVINPTLDSVGEMKVTSSNYDAEFGGAIGGIVSAQTKSGGNQFHGDVFFYRHSGAQLARNPFTQSTPDPVTGKLIPNQLFGQFGGSLSGPIIKDRTFFFMDYQGTRQRLGASQLLSVPTQQVLNTCIYQTAGTACDLSQYLGGQPIYNHPAGNGVPGQQYASNAIPRSALSPQAIAVLKLLPAPNTNGTAITNNFAASGNGNNDADQADVRLDHQVNSKIHAFGRYDYALFRLFGNAAFGPGGGPGFGIGGTTGQATVQNQSAALGMDWAVSPSLLTDVRFGFLSYHVSENKLTAGQTPAQNAGIPNLNTAPDSSGLPNFTMTDTISSFGNQGCNCPLLESEQVFQLANNWTKMLGNHTIKFGGDIRYALNLRNASDNDRAGVLSFASASTAAGPLDPVASNGNALGSLLFGQVAQFQRFDVYSQNASNRQKRGAFYGQDSWRVTNKLQVNYGVRWDVIYPETVNSPGNGGFADINAGGIRVAGVSGTGTNGGQKMDYLNLAGRFGFAYQVHPNLVLRGGIGQVYDSVGFFGTLFGSVLTHNLPVLNNENQGSTSTTGQYYATLTTLPAKPPAPTIPSNGIIPFSNNSSPTFRGDRIQLPKVDQWNLTLQQQFTNTLTAEIAYVGNHTERIYPGETYGFDFNSPVLPTSPSQLGNSSARRPYYNRFSGVYQGAPVICCSNGLTSAAPTANSNYNSLQTKLDKRFSNGLQFNANYTWSKAMNYANDALFANYPSLSYGRNDTNRTHVFVMSGVYALPFGRDRMFASHVNRVTDYAIGGWTLSGSTTWESGRPFTPTYGECGADQDLDNNFGGPGVTSDCRPDMAGAAGFTTQVGSLNPVTHSMQYFTPVAALATNGAVSGAFARPAFGTIGNIGRNSLVGPRDYYADAALIKDIPITERVKAQFQFQAFNVFNHAALDIPTASNARCIDCSTGGVITSLEGNSSMRQLQFAGRITF</sequence>
<dbReference type="OrthoDB" id="97893at2"/>
<dbReference type="Pfam" id="PF25183">
    <property type="entry name" value="OMP_b-brl_4"/>
    <property type="match status" value="1"/>
</dbReference>
<gene>
    <name evidence="9" type="ORF">BDD14_3707</name>
</gene>
<evidence type="ECO:0000256" key="6">
    <source>
        <dbReference type="ARBA" id="ARBA00023237"/>
    </source>
</evidence>
<dbReference type="GO" id="GO:0009279">
    <property type="term" value="C:cell outer membrane"/>
    <property type="evidence" value="ECO:0007669"/>
    <property type="project" value="UniProtKB-SubCell"/>
</dbReference>
<dbReference type="Proteomes" id="UP000292958">
    <property type="component" value="Unassembled WGS sequence"/>
</dbReference>
<dbReference type="Pfam" id="PF13620">
    <property type="entry name" value="CarboxypepD_reg"/>
    <property type="match status" value="1"/>
</dbReference>
<keyword evidence="7" id="KW-0732">Signal</keyword>
<dbReference type="InterPro" id="IPR039426">
    <property type="entry name" value="TonB-dep_rcpt-like"/>
</dbReference>
<proteinExistence type="predicted"/>
<keyword evidence="9" id="KW-0121">Carboxypeptidase</keyword>
<keyword evidence="10" id="KW-1185">Reference proteome</keyword>
<dbReference type="PANTHER" id="PTHR30069">
    <property type="entry name" value="TONB-DEPENDENT OUTER MEMBRANE RECEPTOR"/>
    <property type="match status" value="1"/>
</dbReference>
<keyword evidence="6" id="KW-0998">Cell outer membrane</keyword>
<evidence type="ECO:0000256" key="4">
    <source>
        <dbReference type="ARBA" id="ARBA00022692"/>
    </source>
</evidence>
<feature type="signal peptide" evidence="7">
    <location>
        <begin position="1"/>
        <end position="22"/>
    </location>
</feature>
<evidence type="ECO:0000313" key="10">
    <source>
        <dbReference type="Proteomes" id="UP000292958"/>
    </source>
</evidence>
<evidence type="ECO:0000256" key="5">
    <source>
        <dbReference type="ARBA" id="ARBA00023136"/>
    </source>
</evidence>
<dbReference type="InterPro" id="IPR008969">
    <property type="entry name" value="CarboxyPept-like_regulatory"/>
</dbReference>
<dbReference type="EMBL" id="SHKW01000001">
    <property type="protein sequence ID" value="RZU42160.1"/>
    <property type="molecule type" value="Genomic_DNA"/>
</dbReference>
<reference evidence="9 10" key="1">
    <citation type="submission" date="2019-02" db="EMBL/GenBank/DDBJ databases">
        <title>Genomic Encyclopedia of Archaeal and Bacterial Type Strains, Phase II (KMG-II): from individual species to whole genera.</title>
        <authorList>
            <person name="Goeker M."/>
        </authorList>
    </citation>
    <scope>NUCLEOTIDE SEQUENCE [LARGE SCALE GENOMIC DNA]</scope>
    <source>
        <strain evidence="9 10">DSM 18101</strain>
    </source>
</reference>
<feature type="chain" id="PRO_5020424130" evidence="7">
    <location>
        <begin position="23"/>
        <end position="1169"/>
    </location>
</feature>
<dbReference type="Gene3D" id="2.40.170.20">
    <property type="entry name" value="TonB-dependent receptor, beta-barrel domain"/>
    <property type="match status" value="1"/>
</dbReference>
<keyword evidence="5" id="KW-0472">Membrane</keyword>
<dbReference type="InterPro" id="IPR057601">
    <property type="entry name" value="Oar-like_b-barrel"/>
</dbReference>
<dbReference type="GO" id="GO:0044718">
    <property type="term" value="P:siderophore transmembrane transport"/>
    <property type="evidence" value="ECO:0007669"/>
    <property type="project" value="TreeGrafter"/>
</dbReference>
<dbReference type="SUPFAM" id="SSF56935">
    <property type="entry name" value="Porins"/>
    <property type="match status" value="1"/>
</dbReference>
<keyword evidence="9" id="KW-0645">Protease</keyword>
<evidence type="ECO:0000256" key="7">
    <source>
        <dbReference type="SAM" id="SignalP"/>
    </source>
</evidence>
<dbReference type="GO" id="GO:0015344">
    <property type="term" value="F:siderophore uptake transmembrane transporter activity"/>
    <property type="evidence" value="ECO:0007669"/>
    <property type="project" value="TreeGrafter"/>
</dbReference>
<comment type="caution">
    <text evidence="9">The sequence shown here is derived from an EMBL/GenBank/DDBJ whole genome shotgun (WGS) entry which is preliminary data.</text>
</comment>
<dbReference type="GO" id="GO:0004180">
    <property type="term" value="F:carboxypeptidase activity"/>
    <property type="evidence" value="ECO:0007669"/>
    <property type="project" value="UniProtKB-KW"/>
</dbReference>
<dbReference type="PANTHER" id="PTHR30069:SF46">
    <property type="entry name" value="OAR PROTEIN"/>
    <property type="match status" value="1"/>
</dbReference>
<keyword evidence="4" id="KW-0812">Transmembrane</keyword>
<dbReference type="RefSeq" id="WP_130419954.1">
    <property type="nucleotide sequence ID" value="NZ_SHKW01000001.1"/>
</dbReference>
<evidence type="ECO:0000256" key="3">
    <source>
        <dbReference type="ARBA" id="ARBA00022452"/>
    </source>
</evidence>
<feature type="domain" description="TonB-dependent transporter Oar-like beta-barrel" evidence="8">
    <location>
        <begin position="250"/>
        <end position="1162"/>
    </location>
</feature>